<dbReference type="EMBL" id="BMAT01005358">
    <property type="protein sequence ID" value="GFR91626.1"/>
    <property type="molecule type" value="Genomic_DNA"/>
</dbReference>
<dbReference type="Proteomes" id="UP000762676">
    <property type="component" value="Unassembled WGS sequence"/>
</dbReference>
<gene>
    <name evidence="1" type="ORF">ElyMa_002597200</name>
</gene>
<evidence type="ECO:0000313" key="1">
    <source>
        <dbReference type="EMBL" id="GFR91626.1"/>
    </source>
</evidence>
<evidence type="ECO:0000313" key="2">
    <source>
        <dbReference type="Proteomes" id="UP000762676"/>
    </source>
</evidence>
<proteinExistence type="predicted"/>
<accession>A0AAV4H4Q1</accession>
<comment type="caution">
    <text evidence="1">The sequence shown here is derived from an EMBL/GenBank/DDBJ whole genome shotgun (WGS) entry which is preliminary data.</text>
</comment>
<protein>
    <submittedName>
        <fullName evidence="1">Uncharacterized protein</fullName>
    </submittedName>
</protein>
<name>A0AAV4H4Q1_9GAST</name>
<keyword evidence="2" id="KW-1185">Reference proteome</keyword>
<organism evidence="1 2">
    <name type="scientific">Elysia marginata</name>
    <dbReference type="NCBI Taxonomy" id="1093978"/>
    <lineage>
        <taxon>Eukaryota</taxon>
        <taxon>Metazoa</taxon>
        <taxon>Spiralia</taxon>
        <taxon>Lophotrochozoa</taxon>
        <taxon>Mollusca</taxon>
        <taxon>Gastropoda</taxon>
        <taxon>Heterobranchia</taxon>
        <taxon>Euthyneura</taxon>
        <taxon>Panpulmonata</taxon>
        <taxon>Sacoglossa</taxon>
        <taxon>Placobranchoidea</taxon>
        <taxon>Plakobranchidae</taxon>
        <taxon>Elysia</taxon>
    </lineage>
</organism>
<dbReference type="AlphaFoldDB" id="A0AAV4H4Q1"/>
<sequence length="598" mass="68828">MDDFGISAFSRKIHEFGSKQYHAGTVGKQITPTFCRKKLSVLGIKDNKPYGECLFVALQPLSCPNRYVPKNFQRFSSATAHNALPKINTVVMVSKPNQILNTAMTLNTMSLSGDKVCELPAGNERVACDIHTSVIPQEIVLSDFLQDYVLHTPERDNRESAYQMRRRTALLLDREINANQSALAHISDMLRYMYIVYRLRTWEQEYGKLPGYCEYYDCDKWELNELIKLASLLITITHKENIDRGDTEGAKTRLQLIDSYFLMGRNAAPESVKQLQEQITELWLEILRKKGKNPKKDTCLIHQCIWKNEIFSFLEAVFKKYNDNKLLSVLYGNRLQFPYLSNEAEKRVTAKTGLISSENSDFIAAYLYSPTRLETLTMTEEGILRIFLKHHATYATRSFCYLSVQPITDRNGLHKDPIALCKELHDEDMEGVLKSGFIYTANDVRKFTPGFYIDEKLEVSIDSLPSISEDGIIQVNPKSLSMMFTKNVSALIMSFIIESMNEFEERQLTHLIPQRYIACQSIMSENSWIPDPVKLKLADFDFQSEHKRSALSCCISMIMKSTFFIRDEQELPTTTETNYLKEARLFINTLDRCMPREA</sequence>
<reference evidence="1 2" key="1">
    <citation type="journal article" date="2021" name="Elife">
        <title>Chloroplast acquisition without the gene transfer in kleptoplastic sea slugs, Plakobranchus ocellatus.</title>
        <authorList>
            <person name="Maeda T."/>
            <person name="Takahashi S."/>
            <person name="Yoshida T."/>
            <person name="Shimamura S."/>
            <person name="Takaki Y."/>
            <person name="Nagai Y."/>
            <person name="Toyoda A."/>
            <person name="Suzuki Y."/>
            <person name="Arimoto A."/>
            <person name="Ishii H."/>
            <person name="Satoh N."/>
            <person name="Nishiyama T."/>
            <person name="Hasebe M."/>
            <person name="Maruyama T."/>
            <person name="Minagawa J."/>
            <person name="Obokata J."/>
            <person name="Shigenobu S."/>
        </authorList>
    </citation>
    <scope>NUCLEOTIDE SEQUENCE [LARGE SCALE GENOMIC DNA]</scope>
</reference>